<keyword evidence="2" id="KW-0238">DNA-binding</keyword>
<dbReference type="PANTHER" id="PTHR30146:SF138">
    <property type="entry name" value="TRANSCRIPTIONAL REGULATORY PROTEIN"/>
    <property type="match status" value="1"/>
</dbReference>
<dbReference type="SUPFAM" id="SSF47413">
    <property type="entry name" value="lambda repressor-like DNA-binding domains"/>
    <property type="match status" value="1"/>
</dbReference>
<gene>
    <name evidence="6" type="ORF">HGA03_06360</name>
</gene>
<reference evidence="6 7" key="1">
    <citation type="submission" date="2020-04" db="EMBL/GenBank/DDBJ databases">
        <title>MicrobeNet Type strains.</title>
        <authorList>
            <person name="Nicholson A.C."/>
        </authorList>
    </citation>
    <scope>NUCLEOTIDE SEQUENCE [LARGE SCALE GENOMIC DNA]</scope>
    <source>
        <strain evidence="6 7">ATCC BAA-788</strain>
    </source>
</reference>
<dbReference type="PANTHER" id="PTHR30146">
    <property type="entry name" value="LACI-RELATED TRANSCRIPTIONAL REPRESSOR"/>
    <property type="match status" value="1"/>
</dbReference>
<evidence type="ECO:0000256" key="2">
    <source>
        <dbReference type="ARBA" id="ARBA00023125"/>
    </source>
</evidence>
<dbReference type="GO" id="GO:0000976">
    <property type="term" value="F:transcription cis-regulatory region binding"/>
    <property type="evidence" value="ECO:0007669"/>
    <property type="project" value="TreeGrafter"/>
</dbReference>
<organism evidence="6 7">
    <name type="scientific">Cellulomonas denverensis</name>
    <dbReference type="NCBI Taxonomy" id="264297"/>
    <lineage>
        <taxon>Bacteria</taxon>
        <taxon>Bacillati</taxon>
        <taxon>Actinomycetota</taxon>
        <taxon>Actinomycetes</taxon>
        <taxon>Micrococcales</taxon>
        <taxon>Cellulomonadaceae</taxon>
        <taxon>Cellulomonas</taxon>
    </lineage>
</organism>
<feature type="region of interest" description="Disordered" evidence="4">
    <location>
        <begin position="1"/>
        <end position="26"/>
    </location>
</feature>
<evidence type="ECO:0000313" key="6">
    <source>
        <dbReference type="EMBL" id="NKY22287.1"/>
    </source>
</evidence>
<dbReference type="GO" id="GO:0003700">
    <property type="term" value="F:DNA-binding transcription factor activity"/>
    <property type="evidence" value="ECO:0007669"/>
    <property type="project" value="TreeGrafter"/>
</dbReference>
<keyword evidence="7" id="KW-1185">Reference proteome</keyword>
<evidence type="ECO:0000256" key="3">
    <source>
        <dbReference type="ARBA" id="ARBA00023163"/>
    </source>
</evidence>
<protein>
    <submittedName>
        <fullName evidence="6">LacI family transcriptional regulator</fullName>
    </submittedName>
</protein>
<dbReference type="AlphaFoldDB" id="A0A7X6KU07"/>
<dbReference type="SUPFAM" id="SSF53822">
    <property type="entry name" value="Periplasmic binding protein-like I"/>
    <property type="match status" value="1"/>
</dbReference>
<dbReference type="Pfam" id="PF00356">
    <property type="entry name" value="LacI"/>
    <property type="match status" value="1"/>
</dbReference>
<dbReference type="PROSITE" id="PS50932">
    <property type="entry name" value="HTH_LACI_2"/>
    <property type="match status" value="1"/>
</dbReference>
<evidence type="ECO:0000313" key="7">
    <source>
        <dbReference type="Proteomes" id="UP000581206"/>
    </source>
</evidence>
<accession>A0A7X6KU07</accession>
<dbReference type="InterPro" id="IPR000843">
    <property type="entry name" value="HTH_LacI"/>
</dbReference>
<feature type="domain" description="HTH lacI-type" evidence="5">
    <location>
        <begin position="33"/>
        <end position="89"/>
    </location>
</feature>
<evidence type="ECO:0000259" key="5">
    <source>
        <dbReference type="PROSITE" id="PS50932"/>
    </source>
</evidence>
<comment type="caution">
    <text evidence="6">The sequence shown here is derived from an EMBL/GenBank/DDBJ whole genome shotgun (WGS) entry which is preliminary data.</text>
</comment>
<name>A0A7X6KU07_9CELL</name>
<proteinExistence type="predicted"/>
<dbReference type="CDD" id="cd01392">
    <property type="entry name" value="HTH_LacI"/>
    <property type="match status" value="1"/>
</dbReference>
<dbReference type="SMART" id="SM00354">
    <property type="entry name" value="HTH_LACI"/>
    <property type="match status" value="1"/>
</dbReference>
<sequence>MRRQALNVTRYDPGVSSAAPGTGDETIERRRPVTAVQVARHAGVSTATVSLVVNGKTAGRVSPQIAARVEAAIAELGYVVDRAASSLSRGSGDVVILVAPDIANPFFAGVIAGAQEALGSIYQLLLSATDVGCVPRPEDVRALFALRPAGLLVDAPNVRFLRDLDVHAPLVLIDAPSTEGVAPSVDLDVASGARQLARHLLHRGHRRIGYLDAVTGTETFVLRREALREELAAGGGVLAGPTPASVVDSAAASRAAVDAWPGWRDAGVTAVVAASDTQAYGVLHAMQGLGVPIPGELALAGFDNLPYSALTQPGLTSVELPSHQLGLAAAGHLRALIEGRAPAAPDMLPAHLVVRGSTAR</sequence>
<evidence type="ECO:0000256" key="1">
    <source>
        <dbReference type="ARBA" id="ARBA00023015"/>
    </source>
</evidence>
<dbReference type="InterPro" id="IPR010982">
    <property type="entry name" value="Lambda_DNA-bd_dom_sf"/>
</dbReference>
<dbReference type="Gene3D" id="3.40.50.2300">
    <property type="match status" value="2"/>
</dbReference>
<dbReference type="Gene3D" id="1.10.260.40">
    <property type="entry name" value="lambda repressor-like DNA-binding domains"/>
    <property type="match status" value="1"/>
</dbReference>
<keyword evidence="1" id="KW-0805">Transcription regulation</keyword>
<dbReference type="InterPro" id="IPR046335">
    <property type="entry name" value="LacI/GalR-like_sensor"/>
</dbReference>
<evidence type="ECO:0000256" key="4">
    <source>
        <dbReference type="SAM" id="MobiDB-lite"/>
    </source>
</evidence>
<dbReference type="EMBL" id="JAAXOX010000002">
    <property type="protein sequence ID" value="NKY22287.1"/>
    <property type="molecule type" value="Genomic_DNA"/>
</dbReference>
<dbReference type="CDD" id="cd06267">
    <property type="entry name" value="PBP1_LacI_sugar_binding-like"/>
    <property type="match status" value="1"/>
</dbReference>
<dbReference type="InterPro" id="IPR028082">
    <property type="entry name" value="Peripla_BP_I"/>
</dbReference>
<keyword evidence="3" id="KW-0804">Transcription</keyword>
<dbReference type="Pfam" id="PF13377">
    <property type="entry name" value="Peripla_BP_3"/>
    <property type="match status" value="1"/>
</dbReference>
<dbReference type="Proteomes" id="UP000581206">
    <property type="component" value="Unassembled WGS sequence"/>
</dbReference>